<dbReference type="PANTHER" id="PTHR33908:SF11">
    <property type="entry name" value="MEMBRANE PROTEIN"/>
    <property type="match status" value="1"/>
</dbReference>
<evidence type="ECO:0000313" key="10">
    <source>
        <dbReference type="EMBL" id="RYC72289.1"/>
    </source>
</evidence>
<keyword evidence="4" id="KW-0808">Transferase</keyword>
<feature type="transmembrane region" description="Helical" evidence="8">
    <location>
        <begin position="167"/>
        <end position="194"/>
    </location>
</feature>
<keyword evidence="7 8" id="KW-0472">Membrane</keyword>
<evidence type="ECO:0000256" key="3">
    <source>
        <dbReference type="ARBA" id="ARBA00022676"/>
    </source>
</evidence>
<accession>A0ABY0FIZ0</accession>
<feature type="transmembrane region" description="Helical" evidence="8">
    <location>
        <begin position="142"/>
        <end position="160"/>
    </location>
</feature>
<evidence type="ECO:0000256" key="4">
    <source>
        <dbReference type="ARBA" id="ARBA00022679"/>
    </source>
</evidence>
<evidence type="ECO:0000256" key="6">
    <source>
        <dbReference type="ARBA" id="ARBA00022989"/>
    </source>
</evidence>
<evidence type="ECO:0000313" key="11">
    <source>
        <dbReference type="Proteomes" id="UP001190925"/>
    </source>
</evidence>
<reference evidence="10 11" key="2">
    <citation type="journal article" date="2020" name="Cell Rep.">
        <title>Acquisition and Adaptation of Ultra-small Parasitic Reduced Genome Bacteria to Mammalian Hosts.</title>
        <authorList>
            <person name="McLean J.S."/>
            <person name="Bor B."/>
            <person name="Kerns K.A."/>
            <person name="Liu Q."/>
            <person name="To T.T."/>
            <person name="Solden L."/>
            <person name="Hendrickson E.L."/>
            <person name="Wrighton K."/>
            <person name="Shi W."/>
            <person name="He X."/>
        </authorList>
    </citation>
    <scope>NUCLEOTIDE SEQUENCE [LARGE SCALE GENOMIC DNA]</scope>
    <source>
        <strain evidence="10 11">TM7_CMJM_G6_1_HOT_870</strain>
    </source>
</reference>
<feature type="transmembrane region" description="Helical" evidence="8">
    <location>
        <begin position="299"/>
        <end position="317"/>
    </location>
</feature>
<evidence type="ECO:0000256" key="8">
    <source>
        <dbReference type="SAM" id="Phobius"/>
    </source>
</evidence>
<comment type="caution">
    <text evidence="10">The sequence shown here is derived from an EMBL/GenBank/DDBJ whole genome shotgun (WGS) entry which is preliminary data.</text>
</comment>
<evidence type="ECO:0000259" key="9">
    <source>
        <dbReference type="Pfam" id="PF13231"/>
    </source>
</evidence>
<dbReference type="Pfam" id="PF13231">
    <property type="entry name" value="PMT_2"/>
    <property type="match status" value="1"/>
</dbReference>
<feature type="transmembrane region" description="Helical" evidence="8">
    <location>
        <begin position="272"/>
        <end position="293"/>
    </location>
</feature>
<dbReference type="RefSeq" id="WP_129719014.1">
    <property type="nucleotide sequence ID" value="NZ_PRLK01000015.1"/>
</dbReference>
<dbReference type="EMBL" id="PRLK01000015">
    <property type="protein sequence ID" value="RYC72289.1"/>
    <property type="molecule type" value="Genomic_DNA"/>
</dbReference>
<evidence type="ECO:0000256" key="5">
    <source>
        <dbReference type="ARBA" id="ARBA00022692"/>
    </source>
</evidence>
<gene>
    <name evidence="10" type="ORF">G6CMJM_00624</name>
</gene>
<dbReference type="Proteomes" id="UP001190925">
    <property type="component" value="Unassembled WGS sequence"/>
</dbReference>
<protein>
    <recommendedName>
        <fullName evidence="9">Glycosyltransferase RgtA/B/C/D-like domain-containing protein</fullName>
    </recommendedName>
</protein>
<dbReference type="PANTHER" id="PTHR33908">
    <property type="entry name" value="MANNOSYLTRANSFERASE YKCB-RELATED"/>
    <property type="match status" value="1"/>
</dbReference>
<feature type="domain" description="Glycosyltransferase RgtA/B/C/D-like" evidence="9">
    <location>
        <begin position="74"/>
        <end position="223"/>
    </location>
</feature>
<keyword evidence="2" id="KW-1003">Cell membrane</keyword>
<name>A0ABY0FIZ0_9BACT</name>
<feature type="transmembrane region" description="Helical" evidence="8">
    <location>
        <begin position="21"/>
        <end position="39"/>
    </location>
</feature>
<keyword evidence="11" id="KW-1185">Reference proteome</keyword>
<keyword evidence="5 8" id="KW-0812">Transmembrane</keyword>
<feature type="transmembrane region" description="Helical" evidence="8">
    <location>
        <begin position="353"/>
        <end position="377"/>
    </location>
</feature>
<evidence type="ECO:0000256" key="1">
    <source>
        <dbReference type="ARBA" id="ARBA00004651"/>
    </source>
</evidence>
<proteinExistence type="predicted"/>
<reference evidence="10 11" key="1">
    <citation type="journal article" date="2018" name="bioRxiv">
        <title>Evidence of independent acquisition and adaption of ultra-small bacteria to human hosts across the highly diverse yet reduced genomes of the phylum Saccharibacteria.</title>
        <authorList>
            <person name="McLean J.S."/>
            <person name="Bor B."/>
            <person name="To T.T."/>
            <person name="Liu Q."/>
            <person name="Kearns K.A."/>
            <person name="Solden L.M."/>
            <person name="Wrighton K.C."/>
            <person name="He X."/>
            <person name="Shi W."/>
        </authorList>
    </citation>
    <scope>NUCLEOTIDE SEQUENCE [LARGE SCALE GENOMIC DNA]</scope>
    <source>
        <strain evidence="10 11">TM7_CMJM_G6_1_HOT_870</strain>
    </source>
</reference>
<comment type="subcellular location">
    <subcellularLocation>
        <location evidence="1">Cell membrane</location>
        <topology evidence="1">Multi-pass membrane protein</topology>
    </subcellularLocation>
</comment>
<organism evidence="10 11">
    <name type="scientific">Candidatus Nanogingivalis gingivitcus</name>
    <dbReference type="NCBI Taxonomy" id="2171992"/>
    <lineage>
        <taxon>Bacteria</taxon>
        <taxon>Candidatus Saccharimonadota</taxon>
        <taxon>Candidatus Nanosyncoccalia</taxon>
        <taxon>Candidatus Nanogingivales</taxon>
        <taxon>Candidatus Nanogingivalaceae</taxon>
        <taxon>Candidatus Nanogingivalis</taxon>
    </lineage>
</organism>
<keyword evidence="3" id="KW-0328">Glycosyltransferase</keyword>
<feature type="transmembrane region" description="Helical" evidence="8">
    <location>
        <begin position="80"/>
        <end position="106"/>
    </location>
</feature>
<evidence type="ECO:0000256" key="2">
    <source>
        <dbReference type="ARBA" id="ARBA00022475"/>
    </source>
</evidence>
<evidence type="ECO:0000256" key="7">
    <source>
        <dbReference type="ARBA" id="ARBA00023136"/>
    </source>
</evidence>
<keyword evidence="6 8" id="KW-1133">Transmembrane helix</keyword>
<dbReference type="InterPro" id="IPR038731">
    <property type="entry name" value="RgtA/B/C-like"/>
</dbReference>
<feature type="transmembrane region" description="Helical" evidence="8">
    <location>
        <begin position="118"/>
        <end position="136"/>
    </location>
</feature>
<sequence length="475" mass="53895">MKNKTVLSNLWFYKYRFQIGYLLLLASYILILFYTIFITPNGLTKNEVNSAVSSYNLSTGNIFSKEIIDLPFKLLQKISITLLGLSNLSIKLPSILLSFLAILLILELTKKWFAHRTAILATIIAITSSQFFFIAQDGTSNILSIIYPLLLIITGIDFFNELKRKQLVTFLLVVAFLGLYTPLNIYITIALLLTASLHPKVRLKLKQLPKKYKAVSLVILAFAFTPIAIAIYNDIDTLKAILLLPNNLNILDNSIKLINILFGSSGEYSNGVISPIINVASLILIVIGLYFILIQKYTVRSYLILIWLAVALLTCFINTSTTPVLFLPLLLLTATGLQNLIQTWYAIFPRNPYARFFGLIPISFVVVSLLVTNLNIFRQSYMYNPYIVNSFNQDLKLLLNHQNSINNLLVSSEEKPFYSILNSKIKTLDEYSENNLAITHKIFTEKGIPKNYKVKKVITNNLKNDSDRFYILAKD</sequence>
<feature type="transmembrane region" description="Helical" evidence="8">
    <location>
        <begin position="214"/>
        <end position="232"/>
    </location>
</feature>
<dbReference type="InterPro" id="IPR050297">
    <property type="entry name" value="LipidA_mod_glycosyltrf_83"/>
</dbReference>